<dbReference type="Pfam" id="PF00248">
    <property type="entry name" value="Aldo_ket_red"/>
    <property type="match status" value="1"/>
</dbReference>
<dbReference type="InterPro" id="IPR053135">
    <property type="entry name" value="AKR2_Oxidoreductase"/>
</dbReference>
<dbReference type="Proteomes" id="UP000229757">
    <property type="component" value="Chromosome"/>
</dbReference>
<accession>A0A2K8KV32</accession>
<name>A0A2K8KV32_9GAMM</name>
<protein>
    <submittedName>
        <fullName evidence="2">Aldo/keto reductase family oxidoreductase</fullName>
    </submittedName>
</protein>
<dbReference type="PANTHER" id="PTHR43312:SF1">
    <property type="entry name" value="NADP-DEPENDENT OXIDOREDUCTASE DOMAIN-CONTAINING PROTEIN"/>
    <property type="match status" value="1"/>
</dbReference>
<dbReference type="OrthoDB" id="9772407at2"/>
<dbReference type="EMBL" id="CP011797">
    <property type="protein sequence ID" value="ATX78432.1"/>
    <property type="molecule type" value="Genomic_DNA"/>
</dbReference>
<dbReference type="SUPFAM" id="SSF51430">
    <property type="entry name" value="NAD(P)-linked oxidoreductase"/>
    <property type="match status" value="1"/>
</dbReference>
<dbReference type="CDD" id="cd19086">
    <property type="entry name" value="AKR_AKR11C1"/>
    <property type="match status" value="1"/>
</dbReference>
<dbReference type="InterPro" id="IPR036812">
    <property type="entry name" value="NAD(P)_OxRdtase_dom_sf"/>
</dbReference>
<keyword evidence="3" id="KW-1185">Reference proteome</keyword>
<dbReference type="RefSeq" id="WP_100258621.1">
    <property type="nucleotide sequence ID" value="NZ_CP011797.1"/>
</dbReference>
<evidence type="ECO:0000259" key="1">
    <source>
        <dbReference type="Pfam" id="PF00248"/>
    </source>
</evidence>
<dbReference type="PANTHER" id="PTHR43312">
    <property type="entry name" value="D-THREO-ALDOSE 1-DEHYDROGENASE"/>
    <property type="match status" value="1"/>
</dbReference>
<proteinExistence type="predicted"/>
<gene>
    <name evidence="2" type="ORF">REIFOR_03329</name>
</gene>
<dbReference type="KEGG" id="rfo:REIFOR_03329"/>
<evidence type="ECO:0000313" key="3">
    <source>
        <dbReference type="Proteomes" id="UP000229757"/>
    </source>
</evidence>
<organism evidence="2 3">
    <name type="scientific">Reinekea forsetii</name>
    <dbReference type="NCBI Taxonomy" id="1336806"/>
    <lineage>
        <taxon>Bacteria</taxon>
        <taxon>Pseudomonadati</taxon>
        <taxon>Pseudomonadota</taxon>
        <taxon>Gammaproteobacteria</taxon>
        <taxon>Oceanospirillales</taxon>
        <taxon>Saccharospirillaceae</taxon>
        <taxon>Reinekea</taxon>
    </lineage>
</organism>
<feature type="domain" description="NADP-dependent oxidoreductase" evidence="1">
    <location>
        <begin position="17"/>
        <end position="299"/>
    </location>
</feature>
<dbReference type="AlphaFoldDB" id="A0A2K8KV32"/>
<sequence>MLPLRRLGQTELLVSEVGFGAWQLGNGDQWGGMTDALAHNLVHQAIDLGCNLFDTAPNYALSHSERLLGEALQGKRDKVVIVSKFGHQPGGGLDFSADGFWRSLHGSLARLKTDYLDVFLAHSPPMDVLNGQHEIWPALREAQQQGKIRHYGASVDYAHEVRETLQTTDAQVLELMFNVLHQDVRLAFDLVRQHDIGVITKVPLDSGWLSGKYHAQSTFDGVRARWDATEVRRRAACIDDLQWLVSADRSLGQQALAYLLSYAEVTAVIPGIRSSEQLQANFSSAGLSLNAVQRSKLEQYWNSLTTSGQQLLPW</sequence>
<dbReference type="InterPro" id="IPR023210">
    <property type="entry name" value="NADP_OxRdtase_dom"/>
</dbReference>
<reference evidence="2 3" key="1">
    <citation type="journal article" date="2017" name="Environ. Microbiol.">
        <title>Genomic and physiological analyses of 'Reinekea forsetii' reveal a versatile opportunistic lifestyle during spring algae blooms.</title>
        <authorList>
            <person name="Avci B."/>
            <person name="Hahnke R.L."/>
            <person name="Chafee M."/>
            <person name="Fischer T."/>
            <person name="Gruber-Vodicka H."/>
            <person name="Tegetmeyer H.E."/>
            <person name="Harder J."/>
            <person name="Fuchs B.M."/>
            <person name="Amann R.I."/>
            <person name="Teeling H."/>
        </authorList>
    </citation>
    <scope>NUCLEOTIDE SEQUENCE [LARGE SCALE GENOMIC DNA]</scope>
    <source>
        <strain evidence="2 3">Hel1_31_D35</strain>
    </source>
</reference>
<evidence type="ECO:0000313" key="2">
    <source>
        <dbReference type="EMBL" id="ATX78432.1"/>
    </source>
</evidence>
<dbReference type="Gene3D" id="3.20.20.100">
    <property type="entry name" value="NADP-dependent oxidoreductase domain"/>
    <property type="match status" value="1"/>
</dbReference>